<feature type="domain" description="HTH rpiR-type" evidence="4">
    <location>
        <begin position="2"/>
        <end position="78"/>
    </location>
</feature>
<organism evidence="6 7">
    <name type="scientific">Sutcliffiella horikoshii</name>
    <dbReference type="NCBI Taxonomy" id="79883"/>
    <lineage>
        <taxon>Bacteria</taxon>
        <taxon>Bacillati</taxon>
        <taxon>Bacillota</taxon>
        <taxon>Bacilli</taxon>
        <taxon>Bacillales</taxon>
        <taxon>Bacillaceae</taxon>
        <taxon>Sutcliffiella</taxon>
    </lineage>
</organism>
<dbReference type="STRING" id="79883.GCA_001636495_00700"/>
<sequence length="286" mass="31643">MKRELIFIQESLHTFKPSERKVAEFILEKPADVVNISIQKLAESTQVSEATIIRLSRSLQCKGFKELKLKIAYDLARAKAEKKLEGYEDIPRDDSVSSMIHSVSQNNIQAIHNTVGVLDEVELERAIELISRARIVAVYGIGASGLIAMDFKQKLTRINRWCEAAYDKDTQVTIAANLSEADVAFGVSYSGHTEDIIESLKVAKENGASVITLTRSGENPTSAIADVKLNTTSLERNVRSGATSSRIAQLNVIDILFFGVMKLDQDPNIKALDKTRKAVEASKRHV</sequence>
<keyword evidence="2" id="KW-0238">DNA-binding</keyword>
<dbReference type="EMBL" id="VTEV01000002">
    <property type="protein sequence ID" value="TYS69521.1"/>
    <property type="molecule type" value="Genomic_DNA"/>
</dbReference>
<proteinExistence type="predicted"/>
<gene>
    <name evidence="6" type="ORF">FZC76_04615</name>
</gene>
<dbReference type="GO" id="GO:0097367">
    <property type="term" value="F:carbohydrate derivative binding"/>
    <property type="evidence" value="ECO:0007669"/>
    <property type="project" value="InterPro"/>
</dbReference>
<dbReference type="Gene3D" id="1.10.10.10">
    <property type="entry name" value="Winged helix-like DNA-binding domain superfamily/Winged helix DNA-binding domain"/>
    <property type="match status" value="1"/>
</dbReference>
<dbReference type="InterPro" id="IPR009057">
    <property type="entry name" value="Homeodomain-like_sf"/>
</dbReference>
<accession>A0A5D4T3N4</accession>
<evidence type="ECO:0000256" key="2">
    <source>
        <dbReference type="ARBA" id="ARBA00023125"/>
    </source>
</evidence>
<dbReference type="PROSITE" id="PS51071">
    <property type="entry name" value="HTH_RPIR"/>
    <property type="match status" value="1"/>
</dbReference>
<dbReference type="PROSITE" id="PS51464">
    <property type="entry name" value="SIS"/>
    <property type="match status" value="1"/>
</dbReference>
<dbReference type="PANTHER" id="PTHR30514:SF1">
    <property type="entry name" value="HTH-TYPE TRANSCRIPTIONAL REGULATOR HEXR-RELATED"/>
    <property type="match status" value="1"/>
</dbReference>
<dbReference type="SUPFAM" id="SSF46689">
    <property type="entry name" value="Homeodomain-like"/>
    <property type="match status" value="1"/>
</dbReference>
<evidence type="ECO:0000259" key="5">
    <source>
        <dbReference type="PROSITE" id="PS51464"/>
    </source>
</evidence>
<name>A0A5D4T3N4_9BACI</name>
<dbReference type="Gene3D" id="3.40.50.10490">
    <property type="entry name" value="Glucose-6-phosphate isomerase like protein, domain 1"/>
    <property type="match status" value="1"/>
</dbReference>
<evidence type="ECO:0000313" key="6">
    <source>
        <dbReference type="EMBL" id="TYS69521.1"/>
    </source>
</evidence>
<dbReference type="Pfam" id="PF01380">
    <property type="entry name" value="SIS"/>
    <property type="match status" value="1"/>
</dbReference>
<evidence type="ECO:0000256" key="3">
    <source>
        <dbReference type="ARBA" id="ARBA00023163"/>
    </source>
</evidence>
<keyword evidence="3" id="KW-0804">Transcription</keyword>
<dbReference type="Proteomes" id="UP000322524">
    <property type="component" value="Unassembled WGS sequence"/>
</dbReference>
<protein>
    <submittedName>
        <fullName evidence="6">MurR/RpiR family transcriptional regulator</fullName>
    </submittedName>
</protein>
<dbReference type="OrthoDB" id="370421at2"/>
<evidence type="ECO:0000256" key="1">
    <source>
        <dbReference type="ARBA" id="ARBA00023015"/>
    </source>
</evidence>
<dbReference type="GO" id="GO:0003677">
    <property type="term" value="F:DNA binding"/>
    <property type="evidence" value="ECO:0007669"/>
    <property type="project" value="UniProtKB-KW"/>
</dbReference>
<comment type="caution">
    <text evidence="6">The sequence shown here is derived from an EMBL/GenBank/DDBJ whole genome shotgun (WGS) entry which is preliminary data.</text>
</comment>
<dbReference type="RefSeq" id="WP_148987100.1">
    <property type="nucleotide sequence ID" value="NZ_VTEV01000002.1"/>
</dbReference>
<dbReference type="InterPro" id="IPR000281">
    <property type="entry name" value="HTH_RpiR"/>
</dbReference>
<evidence type="ECO:0000313" key="7">
    <source>
        <dbReference type="Proteomes" id="UP000322524"/>
    </source>
</evidence>
<evidence type="ECO:0000259" key="4">
    <source>
        <dbReference type="PROSITE" id="PS51071"/>
    </source>
</evidence>
<dbReference type="InterPro" id="IPR047640">
    <property type="entry name" value="RpiR-like"/>
</dbReference>
<dbReference type="GO" id="GO:0003700">
    <property type="term" value="F:DNA-binding transcription factor activity"/>
    <property type="evidence" value="ECO:0007669"/>
    <property type="project" value="InterPro"/>
</dbReference>
<dbReference type="InterPro" id="IPR035472">
    <property type="entry name" value="RpiR-like_SIS"/>
</dbReference>
<feature type="domain" description="SIS" evidence="5">
    <location>
        <begin position="126"/>
        <end position="266"/>
    </location>
</feature>
<dbReference type="InterPro" id="IPR001347">
    <property type="entry name" value="SIS_dom"/>
</dbReference>
<dbReference type="GO" id="GO:1901135">
    <property type="term" value="P:carbohydrate derivative metabolic process"/>
    <property type="evidence" value="ECO:0007669"/>
    <property type="project" value="InterPro"/>
</dbReference>
<dbReference type="InterPro" id="IPR036388">
    <property type="entry name" value="WH-like_DNA-bd_sf"/>
</dbReference>
<dbReference type="Pfam" id="PF01418">
    <property type="entry name" value="HTH_6"/>
    <property type="match status" value="1"/>
</dbReference>
<dbReference type="InterPro" id="IPR046348">
    <property type="entry name" value="SIS_dom_sf"/>
</dbReference>
<dbReference type="SUPFAM" id="SSF53697">
    <property type="entry name" value="SIS domain"/>
    <property type="match status" value="1"/>
</dbReference>
<dbReference type="PANTHER" id="PTHR30514">
    <property type="entry name" value="GLUCOKINASE"/>
    <property type="match status" value="1"/>
</dbReference>
<dbReference type="AlphaFoldDB" id="A0A5D4T3N4"/>
<dbReference type="CDD" id="cd05013">
    <property type="entry name" value="SIS_RpiR"/>
    <property type="match status" value="1"/>
</dbReference>
<keyword evidence="1" id="KW-0805">Transcription regulation</keyword>
<reference evidence="6 7" key="1">
    <citation type="submission" date="2019-08" db="EMBL/GenBank/DDBJ databases">
        <title>Bacillus genomes from the desert of Cuatro Cienegas, Coahuila.</title>
        <authorList>
            <person name="Olmedo-Alvarez G."/>
        </authorList>
    </citation>
    <scope>NUCLEOTIDE SEQUENCE [LARGE SCALE GENOMIC DNA]</scope>
    <source>
        <strain evidence="6 7">CH28_1T</strain>
    </source>
</reference>